<dbReference type="GO" id="GO:0005524">
    <property type="term" value="F:ATP binding"/>
    <property type="evidence" value="ECO:0007669"/>
    <property type="project" value="UniProtKB-KW"/>
</dbReference>
<sequence length="321" mass="38025">MNSNVNFECFFNNKSAQLSCDQYCLEVKTKTENLRFLISLKLHFQWIYFESQIHEVRFQNCSLVGSAENLEKLKSILDCKVMYLGAAEMYEQYLLIKEDEQRKAMIVKSILNGQKYFCKVYKKEVKENEKKFLNEVKILRMLRENKNVVKILEVYESQHNYYMIMEYLKHKLEQYYTHEENQIIIKEILNILDDLNNKFIVHGQISQRSFMFDKGNVVKLIKFSEAKILDQVDGLDMFDLHKVVLYLNGLSPNTVDFANGIYPEIASHGTNFLKSLLNSTQYRINIKQALSHPFLQCVEKDHQIARAEMNLKFKHSFNNFQ</sequence>
<reference evidence="7" key="1">
    <citation type="submission" date="2021-01" db="EMBL/GenBank/DDBJ databases">
        <authorList>
            <consortium name="Genoscope - CEA"/>
            <person name="William W."/>
        </authorList>
    </citation>
    <scope>NUCLEOTIDE SEQUENCE</scope>
</reference>
<gene>
    <name evidence="7" type="ORF">POCTA_138.1.T1030053</name>
</gene>
<dbReference type="FunFam" id="3.30.200.20:FF:001904">
    <property type="entry name" value="Uncharacterized protein"/>
    <property type="match status" value="1"/>
</dbReference>
<evidence type="ECO:0000256" key="2">
    <source>
        <dbReference type="ARBA" id="ARBA00022679"/>
    </source>
</evidence>
<keyword evidence="1" id="KW-0723">Serine/threonine-protein kinase</keyword>
<dbReference type="AlphaFoldDB" id="A0A8S1WWU0"/>
<evidence type="ECO:0000256" key="1">
    <source>
        <dbReference type="ARBA" id="ARBA00022527"/>
    </source>
</evidence>
<evidence type="ECO:0000256" key="3">
    <source>
        <dbReference type="ARBA" id="ARBA00022741"/>
    </source>
</evidence>
<dbReference type="PANTHER" id="PTHR24349">
    <property type="entry name" value="SERINE/THREONINE-PROTEIN KINASE"/>
    <property type="match status" value="1"/>
</dbReference>
<name>A0A8S1WWU0_PAROT</name>
<evidence type="ECO:0000256" key="5">
    <source>
        <dbReference type="ARBA" id="ARBA00022840"/>
    </source>
</evidence>
<dbReference type="OMA" id="EVYESQH"/>
<keyword evidence="8" id="KW-1185">Reference proteome</keyword>
<evidence type="ECO:0000313" key="7">
    <source>
        <dbReference type="EMBL" id="CAD8192825.1"/>
    </source>
</evidence>
<dbReference type="InterPro" id="IPR050205">
    <property type="entry name" value="CDPK_Ser/Thr_kinases"/>
</dbReference>
<keyword evidence="3" id="KW-0547">Nucleotide-binding</keyword>
<evidence type="ECO:0000313" key="8">
    <source>
        <dbReference type="Proteomes" id="UP000683925"/>
    </source>
</evidence>
<dbReference type="GO" id="GO:0004674">
    <property type="term" value="F:protein serine/threonine kinase activity"/>
    <property type="evidence" value="ECO:0007669"/>
    <property type="project" value="UniProtKB-KW"/>
</dbReference>
<keyword evidence="4" id="KW-0418">Kinase</keyword>
<feature type="domain" description="Protein kinase" evidence="6">
    <location>
        <begin position="78"/>
        <end position="321"/>
    </location>
</feature>
<proteinExistence type="predicted"/>
<dbReference type="SMART" id="SM00220">
    <property type="entry name" value="S_TKc"/>
    <property type="match status" value="1"/>
</dbReference>
<dbReference type="PROSITE" id="PS50011">
    <property type="entry name" value="PROTEIN_KINASE_DOM"/>
    <property type="match status" value="1"/>
</dbReference>
<dbReference type="Pfam" id="PF00069">
    <property type="entry name" value="Pkinase"/>
    <property type="match status" value="1"/>
</dbReference>
<dbReference type="Proteomes" id="UP000683925">
    <property type="component" value="Unassembled WGS sequence"/>
</dbReference>
<protein>
    <recommendedName>
        <fullName evidence="6">Protein kinase domain-containing protein</fullName>
    </recommendedName>
</protein>
<keyword evidence="2" id="KW-0808">Transferase</keyword>
<dbReference type="EMBL" id="CAJJDP010000103">
    <property type="protein sequence ID" value="CAD8192825.1"/>
    <property type="molecule type" value="Genomic_DNA"/>
</dbReference>
<accession>A0A8S1WWU0</accession>
<comment type="caution">
    <text evidence="7">The sequence shown here is derived from an EMBL/GenBank/DDBJ whole genome shotgun (WGS) entry which is preliminary data.</text>
</comment>
<dbReference type="InterPro" id="IPR000719">
    <property type="entry name" value="Prot_kinase_dom"/>
</dbReference>
<evidence type="ECO:0000256" key="4">
    <source>
        <dbReference type="ARBA" id="ARBA00022777"/>
    </source>
</evidence>
<organism evidence="7 8">
    <name type="scientific">Paramecium octaurelia</name>
    <dbReference type="NCBI Taxonomy" id="43137"/>
    <lineage>
        <taxon>Eukaryota</taxon>
        <taxon>Sar</taxon>
        <taxon>Alveolata</taxon>
        <taxon>Ciliophora</taxon>
        <taxon>Intramacronucleata</taxon>
        <taxon>Oligohymenophorea</taxon>
        <taxon>Peniculida</taxon>
        <taxon>Parameciidae</taxon>
        <taxon>Paramecium</taxon>
    </lineage>
</organism>
<dbReference type="OrthoDB" id="300943at2759"/>
<keyword evidence="5" id="KW-0067">ATP-binding</keyword>
<evidence type="ECO:0000259" key="6">
    <source>
        <dbReference type="PROSITE" id="PS50011"/>
    </source>
</evidence>